<dbReference type="CDD" id="cd18809">
    <property type="entry name" value="SF1_C_RecD"/>
    <property type="match status" value="1"/>
</dbReference>
<feature type="compositionally biased region" description="Polar residues" evidence="10">
    <location>
        <begin position="415"/>
        <end position="426"/>
    </location>
</feature>
<feature type="region of interest" description="Disordered" evidence="10">
    <location>
        <begin position="1"/>
        <end position="76"/>
    </location>
</feature>
<feature type="compositionally biased region" description="Basic and acidic residues" evidence="10">
    <location>
        <begin position="427"/>
        <end position="451"/>
    </location>
</feature>
<feature type="compositionally biased region" description="Pro residues" evidence="10">
    <location>
        <begin position="714"/>
        <end position="726"/>
    </location>
</feature>
<dbReference type="InterPro" id="IPR003593">
    <property type="entry name" value="AAA+_ATPase"/>
</dbReference>
<dbReference type="SUPFAM" id="SSF52540">
    <property type="entry name" value="P-loop containing nucleoside triphosphate hydrolases"/>
    <property type="match status" value="2"/>
</dbReference>
<dbReference type="Gene3D" id="3.40.50.300">
    <property type="entry name" value="P-loop containing nucleotide triphosphate hydrolases"/>
    <property type="match status" value="2"/>
</dbReference>
<dbReference type="GO" id="GO:0043139">
    <property type="term" value="F:5'-3' DNA helicase activity"/>
    <property type="evidence" value="ECO:0007669"/>
    <property type="project" value="UniProtKB-EC"/>
</dbReference>
<dbReference type="SMART" id="SM00382">
    <property type="entry name" value="AAA"/>
    <property type="match status" value="1"/>
</dbReference>
<evidence type="ECO:0000313" key="12">
    <source>
        <dbReference type="EMBL" id="KAK3217257.1"/>
    </source>
</evidence>
<dbReference type="Proteomes" id="UP001280581">
    <property type="component" value="Unassembled WGS sequence"/>
</dbReference>
<feature type="domain" description="AAA+ ATPase" evidence="11">
    <location>
        <begin position="883"/>
        <end position="1035"/>
    </location>
</feature>
<evidence type="ECO:0000256" key="10">
    <source>
        <dbReference type="SAM" id="MobiDB-lite"/>
    </source>
</evidence>
<reference evidence="12 13" key="1">
    <citation type="submission" date="2021-02" db="EMBL/GenBank/DDBJ databases">
        <title>Genome assembly of Pseudopithomyces chartarum.</title>
        <authorList>
            <person name="Jauregui R."/>
            <person name="Singh J."/>
            <person name="Voisey C."/>
        </authorList>
    </citation>
    <scope>NUCLEOTIDE SEQUENCE [LARGE SCALE GENOMIC DNA]</scope>
    <source>
        <strain evidence="12 13">AGR01</strain>
    </source>
</reference>
<feature type="region of interest" description="Disordered" evidence="10">
    <location>
        <begin position="579"/>
        <end position="598"/>
    </location>
</feature>
<evidence type="ECO:0000256" key="8">
    <source>
        <dbReference type="ARBA" id="ARBA00023235"/>
    </source>
</evidence>
<evidence type="ECO:0000256" key="5">
    <source>
        <dbReference type="ARBA" id="ARBA00022840"/>
    </source>
</evidence>
<protein>
    <recommendedName>
        <fullName evidence="9">ATP-dependent DNA helicase</fullName>
        <ecNumber evidence="9">5.6.2.3</ecNumber>
    </recommendedName>
</protein>
<feature type="compositionally biased region" description="Basic and acidic residues" evidence="10">
    <location>
        <begin position="1"/>
        <end position="10"/>
    </location>
</feature>
<evidence type="ECO:0000256" key="3">
    <source>
        <dbReference type="ARBA" id="ARBA00022801"/>
    </source>
</evidence>
<organism evidence="12 13">
    <name type="scientific">Pseudopithomyces chartarum</name>
    <dbReference type="NCBI Taxonomy" id="1892770"/>
    <lineage>
        <taxon>Eukaryota</taxon>
        <taxon>Fungi</taxon>
        <taxon>Dikarya</taxon>
        <taxon>Ascomycota</taxon>
        <taxon>Pezizomycotina</taxon>
        <taxon>Dothideomycetes</taxon>
        <taxon>Pleosporomycetidae</taxon>
        <taxon>Pleosporales</taxon>
        <taxon>Massarineae</taxon>
        <taxon>Didymosphaeriaceae</taxon>
        <taxon>Pseudopithomyces</taxon>
    </lineage>
</organism>
<dbReference type="GO" id="GO:0005524">
    <property type="term" value="F:ATP binding"/>
    <property type="evidence" value="ECO:0007669"/>
    <property type="project" value="UniProtKB-KW"/>
</dbReference>
<dbReference type="Pfam" id="PF10680">
    <property type="entry name" value="RRN9"/>
    <property type="match status" value="1"/>
</dbReference>
<evidence type="ECO:0000256" key="7">
    <source>
        <dbReference type="ARBA" id="ARBA00023204"/>
    </source>
</evidence>
<comment type="cofactor">
    <cofactor evidence="9">
        <name>Mg(2+)</name>
        <dbReference type="ChEBI" id="CHEBI:18420"/>
    </cofactor>
</comment>
<dbReference type="GO" id="GO:0006281">
    <property type="term" value="P:DNA repair"/>
    <property type="evidence" value="ECO:0007669"/>
    <property type="project" value="UniProtKB-KW"/>
</dbReference>
<feature type="compositionally biased region" description="Low complexity" evidence="10">
    <location>
        <begin position="11"/>
        <end position="34"/>
    </location>
</feature>
<dbReference type="InterPro" id="IPR010285">
    <property type="entry name" value="DNA_helicase_pif1-like_DEAD"/>
</dbReference>
<feature type="region of interest" description="Disordered" evidence="10">
    <location>
        <begin position="621"/>
        <end position="728"/>
    </location>
</feature>
<comment type="similarity">
    <text evidence="9">Belongs to the helicase family.</text>
</comment>
<feature type="region of interest" description="Disordered" evidence="10">
    <location>
        <begin position="740"/>
        <end position="772"/>
    </location>
</feature>
<dbReference type="InterPro" id="IPR027417">
    <property type="entry name" value="P-loop_NTPase"/>
</dbReference>
<keyword evidence="7 9" id="KW-0234">DNA repair</keyword>
<feature type="compositionally biased region" description="Polar residues" evidence="10">
    <location>
        <begin position="746"/>
        <end position="762"/>
    </location>
</feature>
<proteinExistence type="inferred from homology"/>
<gene>
    <name evidence="12" type="ORF">GRF29_1g2472003</name>
</gene>
<feature type="compositionally biased region" description="Basic and acidic residues" evidence="10">
    <location>
        <begin position="303"/>
        <end position="313"/>
    </location>
</feature>
<feature type="compositionally biased region" description="Low complexity" evidence="10">
    <location>
        <begin position="54"/>
        <end position="65"/>
    </location>
</feature>
<keyword evidence="3 9" id="KW-0378">Hydrolase</keyword>
<comment type="caution">
    <text evidence="12">The sequence shown here is derived from an EMBL/GenBank/DDBJ whole genome shotgun (WGS) entry which is preliminary data.</text>
</comment>
<evidence type="ECO:0000313" key="13">
    <source>
        <dbReference type="Proteomes" id="UP001280581"/>
    </source>
</evidence>
<dbReference type="InterPro" id="IPR049163">
    <property type="entry name" value="Pif1-like_2B_dom"/>
</dbReference>
<keyword evidence="5 9" id="KW-0067">ATP-binding</keyword>
<keyword evidence="1 9" id="KW-0547">Nucleotide-binding</keyword>
<dbReference type="Pfam" id="PF21530">
    <property type="entry name" value="Pif1_2B_dom"/>
    <property type="match status" value="1"/>
</dbReference>
<feature type="region of interest" description="Disordered" evidence="10">
    <location>
        <begin position="286"/>
        <end position="325"/>
    </location>
</feature>
<evidence type="ECO:0000256" key="4">
    <source>
        <dbReference type="ARBA" id="ARBA00022806"/>
    </source>
</evidence>
<dbReference type="InterPro" id="IPR051055">
    <property type="entry name" value="PIF1_helicase"/>
</dbReference>
<keyword evidence="13" id="KW-1185">Reference proteome</keyword>
<evidence type="ECO:0000256" key="2">
    <source>
        <dbReference type="ARBA" id="ARBA00022763"/>
    </source>
</evidence>
<evidence type="ECO:0000256" key="9">
    <source>
        <dbReference type="RuleBase" id="RU363044"/>
    </source>
</evidence>
<keyword evidence="4 9" id="KW-0347">Helicase</keyword>
<keyword evidence="2 9" id="KW-0227">DNA damage</keyword>
<keyword evidence="6" id="KW-0238">DNA-binding</keyword>
<dbReference type="EMBL" id="WVTA01000001">
    <property type="protein sequence ID" value="KAK3217257.1"/>
    <property type="molecule type" value="Genomic_DNA"/>
</dbReference>
<feature type="compositionally biased region" description="Low complexity" evidence="10">
    <location>
        <begin position="452"/>
        <end position="467"/>
    </location>
</feature>
<accession>A0AAN6M8R4</accession>
<feature type="compositionally biased region" description="Polar residues" evidence="10">
    <location>
        <begin position="314"/>
        <end position="324"/>
    </location>
</feature>
<evidence type="ECO:0000256" key="6">
    <source>
        <dbReference type="ARBA" id="ARBA00023125"/>
    </source>
</evidence>
<feature type="region of interest" description="Disordered" evidence="10">
    <location>
        <begin position="366"/>
        <end position="471"/>
    </location>
</feature>
<dbReference type="GO" id="GO:0006310">
    <property type="term" value="P:DNA recombination"/>
    <property type="evidence" value="ECO:0007669"/>
    <property type="project" value="UniProtKB-KW"/>
</dbReference>
<dbReference type="InterPro" id="IPR019622">
    <property type="entry name" value="Rrn9_dom"/>
</dbReference>
<evidence type="ECO:0000256" key="1">
    <source>
        <dbReference type="ARBA" id="ARBA00022741"/>
    </source>
</evidence>
<dbReference type="PANTHER" id="PTHR47642:SF5">
    <property type="entry name" value="ATP-DEPENDENT DNA HELICASE"/>
    <property type="match status" value="1"/>
</dbReference>
<evidence type="ECO:0000259" key="11">
    <source>
        <dbReference type="SMART" id="SM00382"/>
    </source>
</evidence>
<dbReference type="EC" id="5.6.2.3" evidence="9"/>
<dbReference type="PANTHER" id="PTHR47642">
    <property type="entry name" value="ATP-DEPENDENT DNA HELICASE"/>
    <property type="match status" value="1"/>
</dbReference>
<dbReference type="GO" id="GO:0000723">
    <property type="term" value="P:telomere maintenance"/>
    <property type="evidence" value="ECO:0007669"/>
    <property type="project" value="InterPro"/>
</dbReference>
<keyword evidence="8" id="KW-0413">Isomerase</keyword>
<dbReference type="GO" id="GO:0016787">
    <property type="term" value="F:hydrolase activity"/>
    <property type="evidence" value="ECO:0007669"/>
    <property type="project" value="UniProtKB-KW"/>
</dbReference>
<feature type="compositionally biased region" description="Polar residues" evidence="10">
    <location>
        <begin position="644"/>
        <end position="653"/>
    </location>
</feature>
<sequence>MSLFKGEMDSPRALSPSSASEESPPVPSPGSQSPQAPPLPAVDRDASDDAAFQPSSPDVPSASAALKTPKPQSWRRWTAPDRTVAASLEDVESADLAVHLYNTHHLKRRLRHPVQQVDGSRDWQTRDAWLKKGKELKYRDTLTGDWETELMPPKQWSAWPLPPHRLRKESLATGGTEHNRSEWYIGSPVHRDSGDIIRDELLALSLRTAKETWMTRQADSLDVETPDAGIKERSLCYRHPDVEMTELSVIAKGNKSKKEIQSSKTTLLDSFAYSSETEGEQLARRIDSLGVDTETERIASTTDRSDNEHDPESQRTISGTQQPETEAKFLADDALARRILDPSINSLLTNIDRLAMAVQRNRLNHIGDGAHGRSGSTSDLLTDTEPTEPQPRIPSRCQNNGRTRNQRDHFLPKTESASQKGSSVSRRNVDMRSDEECQFKLTDKAQNERTRSTSSASSRASNSSSNSQAGRAAGLMDWSELLGVAAVSGWNQNVVARTAERCASLFDEGMSFRTFGEGWAGKGGPVYIADTAGSVGEMGLDDTAVRKRPYFTPGSLRCPHSECPGSLRDHSGSNRVIDHVRRKHGYDPRTNDSDNEERTFGGVHIDGYLQPVWAKPGWLGHGRAKSEGVNPEVKLGRRKRQKTETGSAITSAHHTQDEGQEAQEAQEDQHTGPSEPGKKRQRGTGAAPQLPAKRQYVFVNSSAHNSPDMYHAPAPHPHPQPQPPPAERTRQPLVIDLRDDEDGEKSTSSHVPPQPGLGTQANPLRLDSLPSASDFKGLAGTFSHEADPAYPPPPHHTFSHVAYPPPPPHAIFPDITYLPPHQPYPPVPNRITTNLPYPPVPNRVATNAPRPPAPSVTPAADIVPIAEPPLDKEQADLVDLIMSGRNVFYTGSAGTGKSTVLKAFVKRFAARGMKVKITAPTGRAALDINGSTTWTYAGWTPDAHKKPLKDLREGGRGKFVSQRLQETDVLVIDEISMVENHHLERINHLMKEARNNKAAFGGVQIIVTGDFCQLPPVKPFRHCIECGKETIRNKDETEYKCRTHGAYKDIDKWAFRSKAWEECNFAHVNLVKIHRQSDRAFINILNKLRVGVRLLPTEVDLLLTHESETRNAIQLFATRAEVNRVNEERFRALRSIERKYTSLDHFKWNEAHGNLKRKGELKNLDGSLQALNEHRFESQIRLKKGMLVVLLQNLDIGAGLVNGSQGVIQGFEQYDPKKLPKAATGRELRDGLEMGVGQFLQGDHAVFREWQVKEYANQMEYKAWPIVRFLNGVQKTIYAECTVNQLGDTVPYSLLSRTQIPLMAAWAMTTHKSQGMTLNRVVVDLSKSFEQGQAYVALSRARSLEGLKVVSFPLSAQGSGNPQVKEFLEEKFGITFGSQDS</sequence>
<keyword evidence="9" id="KW-0233">DNA recombination</keyword>
<comment type="catalytic activity">
    <reaction evidence="9">
        <text>ATP + H2O = ADP + phosphate + H(+)</text>
        <dbReference type="Rhea" id="RHEA:13065"/>
        <dbReference type="ChEBI" id="CHEBI:15377"/>
        <dbReference type="ChEBI" id="CHEBI:15378"/>
        <dbReference type="ChEBI" id="CHEBI:30616"/>
        <dbReference type="ChEBI" id="CHEBI:43474"/>
        <dbReference type="ChEBI" id="CHEBI:456216"/>
        <dbReference type="EC" id="5.6.2.3"/>
    </reaction>
</comment>
<name>A0AAN6M8R4_9PLEO</name>
<dbReference type="Pfam" id="PF05970">
    <property type="entry name" value="PIF1"/>
    <property type="match status" value="1"/>
</dbReference>